<organism evidence="2 3">
    <name type="scientific">Trichormus variabilis SAG 1403-4b</name>
    <dbReference type="NCBI Taxonomy" id="447716"/>
    <lineage>
        <taxon>Bacteria</taxon>
        <taxon>Bacillati</taxon>
        <taxon>Cyanobacteriota</taxon>
        <taxon>Cyanophyceae</taxon>
        <taxon>Nostocales</taxon>
        <taxon>Nostocaceae</taxon>
        <taxon>Trichormus</taxon>
    </lineage>
</organism>
<dbReference type="InterPro" id="IPR039554">
    <property type="entry name" value="HigA2-like_HTH"/>
</dbReference>
<name>A0A433USJ3_ANAVA</name>
<dbReference type="EMBL" id="RSCM01000006">
    <property type="protein sequence ID" value="RUS96815.1"/>
    <property type="molecule type" value="Genomic_DNA"/>
</dbReference>
<comment type="caution">
    <text evidence="2">The sequence shown here is derived from an EMBL/GenBank/DDBJ whole genome shotgun (WGS) entry which is preliminary data.</text>
</comment>
<reference evidence="2 3" key="1">
    <citation type="journal article" date="2019" name="Genome Biol. Evol.">
        <title>Day and night: Metabolic profiles and evolutionary relationships of six axenic non-marine cyanobacteria.</title>
        <authorList>
            <person name="Will S.E."/>
            <person name="Henke P."/>
            <person name="Boedeker C."/>
            <person name="Huang S."/>
            <person name="Brinkmann H."/>
            <person name="Rohde M."/>
            <person name="Jarek M."/>
            <person name="Friedl T."/>
            <person name="Seufert S."/>
            <person name="Schumacher M."/>
            <person name="Overmann J."/>
            <person name="Neumann-Schaal M."/>
            <person name="Petersen J."/>
        </authorList>
    </citation>
    <scope>NUCLEOTIDE SEQUENCE [LARGE SCALE GENOMIC DNA]</scope>
    <source>
        <strain evidence="2 3">SAG 1403-4b</strain>
    </source>
</reference>
<dbReference type="AlphaFoldDB" id="A0A433USJ3"/>
<feature type="domain" description="HigA2-like helix-turn-helix" evidence="1">
    <location>
        <begin position="10"/>
        <end position="84"/>
    </location>
</feature>
<dbReference type="Pfam" id="PF13744">
    <property type="entry name" value="HTH_37"/>
    <property type="match status" value="1"/>
</dbReference>
<dbReference type="SUPFAM" id="SSF47413">
    <property type="entry name" value="lambda repressor-like DNA-binding domains"/>
    <property type="match status" value="1"/>
</dbReference>
<evidence type="ECO:0000313" key="2">
    <source>
        <dbReference type="EMBL" id="RUS96815.1"/>
    </source>
</evidence>
<dbReference type="Proteomes" id="UP000276103">
    <property type="component" value="Unassembled WGS sequence"/>
</dbReference>
<proteinExistence type="predicted"/>
<dbReference type="InterPro" id="IPR010982">
    <property type="entry name" value="Lambda_DNA-bd_dom_sf"/>
</dbReference>
<gene>
    <name evidence="2" type="ORF">DSM107003_22210</name>
</gene>
<accession>A0A433USJ3</accession>
<sequence length="85" mass="9962">MTFEESSGNVFTDLGLSNADELFRRGKIGLQVLRILKQRNLKQHEISELLDIRQQALSHLMKEEFQRFSEGKLLIFLKRLNTEIT</sequence>
<dbReference type="OrthoDB" id="129377at2"/>
<dbReference type="RefSeq" id="WP_127054009.1">
    <property type="nucleotide sequence ID" value="NZ_RSCM01000006.1"/>
</dbReference>
<protein>
    <recommendedName>
        <fullName evidence="1">HigA2-like helix-turn-helix domain-containing protein</fullName>
    </recommendedName>
</protein>
<dbReference type="GO" id="GO:0003677">
    <property type="term" value="F:DNA binding"/>
    <property type="evidence" value="ECO:0007669"/>
    <property type="project" value="InterPro"/>
</dbReference>
<dbReference type="Gene3D" id="1.10.260.40">
    <property type="entry name" value="lambda repressor-like DNA-binding domains"/>
    <property type="match status" value="1"/>
</dbReference>
<evidence type="ECO:0000259" key="1">
    <source>
        <dbReference type="Pfam" id="PF13744"/>
    </source>
</evidence>
<evidence type="ECO:0000313" key="3">
    <source>
        <dbReference type="Proteomes" id="UP000276103"/>
    </source>
</evidence>
<keyword evidence="3" id="KW-1185">Reference proteome</keyword>